<dbReference type="RefSeq" id="WP_133334687.1">
    <property type="nucleotide sequence ID" value="NZ_SMYO01000005.1"/>
</dbReference>
<dbReference type="EMBL" id="SMYO01000005">
    <property type="protein sequence ID" value="TDK61806.1"/>
    <property type="molecule type" value="Genomic_DNA"/>
</dbReference>
<accession>A0A4R5VSQ5</accession>
<name>A0A4R5VSQ5_9BACI</name>
<proteinExistence type="predicted"/>
<organism evidence="1 2">
    <name type="scientific">Bacillus salipaludis</name>
    <dbReference type="NCBI Taxonomy" id="2547811"/>
    <lineage>
        <taxon>Bacteria</taxon>
        <taxon>Bacillati</taxon>
        <taxon>Bacillota</taxon>
        <taxon>Bacilli</taxon>
        <taxon>Bacillales</taxon>
        <taxon>Bacillaceae</taxon>
        <taxon>Bacillus</taxon>
    </lineage>
</organism>
<protein>
    <submittedName>
        <fullName evidence="1">Uncharacterized protein</fullName>
    </submittedName>
</protein>
<evidence type="ECO:0000313" key="1">
    <source>
        <dbReference type="EMBL" id="TDK61806.1"/>
    </source>
</evidence>
<dbReference type="AlphaFoldDB" id="A0A4R5VSQ5"/>
<dbReference type="Proteomes" id="UP000295132">
    <property type="component" value="Unassembled WGS sequence"/>
</dbReference>
<gene>
    <name evidence="1" type="ORF">E2K98_13055</name>
</gene>
<comment type="caution">
    <text evidence="1">The sequence shown here is derived from an EMBL/GenBank/DDBJ whole genome shotgun (WGS) entry which is preliminary data.</text>
</comment>
<evidence type="ECO:0000313" key="2">
    <source>
        <dbReference type="Proteomes" id="UP000295132"/>
    </source>
</evidence>
<sequence length="83" mass="9761">MDFYEKLPEELLIRFYYEIINNIEKGILTKNMYYEIGIIFSVANRRGISLDQPSDFNEVINQQALNELLQSEKVVKNFSPQIA</sequence>
<reference evidence="1 2" key="1">
    <citation type="submission" date="2019-03" db="EMBL/GenBank/DDBJ databases">
        <title>Bacillus niacini sp. nov. a Nicotinate-Metabolizing Mesophile Isolated from Soil.</title>
        <authorList>
            <person name="Zhang G."/>
        </authorList>
    </citation>
    <scope>NUCLEOTIDE SEQUENCE [LARGE SCALE GENOMIC DNA]</scope>
    <source>
        <strain evidence="1 2">WN066</strain>
    </source>
</reference>